<dbReference type="EMBL" id="CP136513">
    <property type="protein sequence ID" value="WOD19097.1"/>
    <property type="molecule type" value="Genomic_DNA"/>
</dbReference>
<evidence type="ECO:0000256" key="10">
    <source>
        <dbReference type="SAM" id="Phobius"/>
    </source>
</evidence>
<protein>
    <recommendedName>
        <fullName evidence="2">cyclic-guanylate-specific phosphodiesterase</fullName>
        <ecNumber evidence="2">3.1.4.52</ecNumber>
    </recommendedName>
</protein>
<name>A0ABZ0ERW7_9BURK</name>
<dbReference type="PANTHER" id="PTHR33121:SF70">
    <property type="entry name" value="SIGNALING PROTEIN YKOW"/>
    <property type="match status" value="1"/>
</dbReference>
<dbReference type="Gene3D" id="3.20.20.450">
    <property type="entry name" value="EAL domain"/>
    <property type="match status" value="1"/>
</dbReference>
<reference evidence="12 13" key="1">
    <citation type="submission" date="2023-10" db="EMBL/GenBank/DDBJ databases">
        <title>Surface-active antibiotics is a multifunctional adaptation for post-fire microbes.</title>
        <authorList>
            <person name="Liu M.D."/>
            <person name="Du Y."/>
            <person name="Koupaei S.K."/>
            <person name="Kim N.R."/>
            <person name="Zhang W."/>
            <person name="Traxler M.F."/>
        </authorList>
    </citation>
    <scope>NUCLEOTIDE SEQUENCE [LARGE SCALE GENOMIC DNA]</scope>
    <source>
        <strain evidence="12 13">F3</strain>
    </source>
</reference>
<keyword evidence="13" id="KW-1185">Reference proteome</keyword>
<dbReference type="SMART" id="SM00052">
    <property type="entry name" value="EAL"/>
    <property type="match status" value="1"/>
</dbReference>
<evidence type="ECO:0000313" key="12">
    <source>
        <dbReference type="EMBL" id="WOD19097.1"/>
    </source>
</evidence>
<keyword evidence="7 10" id="KW-1133">Transmembrane helix</keyword>
<evidence type="ECO:0000256" key="2">
    <source>
        <dbReference type="ARBA" id="ARBA00012282"/>
    </source>
</evidence>
<organism evidence="12 13">
    <name type="scientific">Paraburkholderia kirstenboschensis</name>
    <dbReference type="NCBI Taxonomy" id="1245436"/>
    <lineage>
        <taxon>Bacteria</taxon>
        <taxon>Pseudomonadati</taxon>
        <taxon>Pseudomonadota</taxon>
        <taxon>Betaproteobacteria</taxon>
        <taxon>Burkholderiales</taxon>
        <taxon>Burkholderiaceae</taxon>
        <taxon>Paraburkholderia</taxon>
    </lineage>
</organism>
<dbReference type="InterPro" id="IPR001633">
    <property type="entry name" value="EAL_dom"/>
</dbReference>
<keyword evidence="5 10" id="KW-0812">Transmembrane</keyword>
<keyword evidence="8 10" id="KW-0472">Membrane</keyword>
<keyword evidence="3" id="KW-1003">Cell membrane</keyword>
<evidence type="ECO:0000256" key="7">
    <source>
        <dbReference type="ARBA" id="ARBA00022989"/>
    </source>
</evidence>
<evidence type="ECO:0000256" key="8">
    <source>
        <dbReference type="ARBA" id="ARBA00023136"/>
    </source>
</evidence>
<comment type="catalytic activity">
    <reaction evidence="9">
        <text>3',3'-c-di-GMP + H2O = 5'-phosphoguanylyl(3'-&gt;5')guanosine + H(+)</text>
        <dbReference type="Rhea" id="RHEA:24902"/>
        <dbReference type="ChEBI" id="CHEBI:15377"/>
        <dbReference type="ChEBI" id="CHEBI:15378"/>
        <dbReference type="ChEBI" id="CHEBI:58754"/>
        <dbReference type="ChEBI" id="CHEBI:58805"/>
        <dbReference type="EC" id="3.1.4.52"/>
    </reaction>
</comment>
<dbReference type="PANTHER" id="PTHR33121">
    <property type="entry name" value="CYCLIC DI-GMP PHOSPHODIESTERASE PDEF"/>
    <property type="match status" value="1"/>
</dbReference>
<dbReference type="Pfam" id="PF12792">
    <property type="entry name" value="CSS-motif"/>
    <property type="match status" value="1"/>
</dbReference>
<keyword evidence="4" id="KW-0973">c-di-GMP</keyword>
<dbReference type="Pfam" id="PF00563">
    <property type="entry name" value="EAL"/>
    <property type="match status" value="1"/>
</dbReference>
<evidence type="ECO:0000256" key="1">
    <source>
        <dbReference type="ARBA" id="ARBA00004651"/>
    </source>
</evidence>
<accession>A0ABZ0ERW7</accession>
<evidence type="ECO:0000256" key="4">
    <source>
        <dbReference type="ARBA" id="ARBA00022636"/>
    </source>
</evidence>
<evidence type="ECO:0000313" key="13">
    <source>
        <dbReference type="Proteomes" id="UP001302652"/>
    </source>
</evidence>
<dbReference type="CDD" id="cd01948">
    <property type="entry name" value="EAL"/>
    <property type="match status" value="1"/>
</dbReference>
<dbReference type="SUPFAM" id="SSF141868">
    <property type="entry name" value="EAL domain-like"/>
    <property type="match status" value="1"/>
</dbReference>
<evidence type="ECO:0000256" key="6">
    <source>
        <dbReference type="ARBA" id="ARBA00022801"/>
    </source>
</evidence>
<feature type="transmembrane region" description="Helical" evidence="10">
    <location>
        <begin position="245"/>
        <end position="267"/>
    </location>
</feature>
<proteinExistence type="predicted"/>
<sequence length="519" mass="55950">MSPLIERARAFRGFAPRVSFAFAVGCGAVVVLLAILLGEQQAGRAVKRHEQLVGQDLAASVDRILDTVISRRRNELAALAGQPCAQVGRRLAELETKVSYVRVIALVSNGRLYCSSALGPIDRPLAAYLAPSKYRETIGLLRETAYQPGVPVVTLYTPAGSGAGVLYVVEGDYLADAVAHAVRLGAQTAELSMAGMGVLDDQRRFHPLSSQSAVATRVASQVWPFAVLVSSSAGSVSATYWKYRLACGAVGVLCAALIACAYLLAFAPRRLLLSAVRQGLRRGEFHVAYQPIIAVESRSLVGVEALLRWHHPKWGAVSPAVFMADVESSDALAGITEFVLRTSVAEMSRRPPASPLRIAVNVGPQDLERKGFVGEVLAVNRRLPAGACLVLELTERFLLQDNVRTTAVFRELKQEGVKFAIDDFGTQYSNLDAVSRFPFDFVKIDRQFTSQIDTGGAEIIRAMVSVARHFGLEVIAEGVETEAQHQALLEAGVPFAQGYLYQRPVRAGELLRAAPAVGL</sequence>
<evidence type="ECO:0000256" key="3">
    <source>
        <dbReference type="ARBA" id="ARBA00022475"/>
    </source>
</evidence>
<dbReference type="InterPro" id="IPR035919">
    <property type="entry name" value="EAL_sf"/>
</dbReference>
<evidence type="ECO:0000256" key="9">
    <source>
        <dbReference type="ARBA" id="ARBA00034290"/>
    </source>
</evidence>
<evidence type="ECO:0000256" key="5">
    <source>
        <dbReference type="ARBA" id="ARBA00022692"/>
    </source>
</evidence>
<feature type="domain" description="EAL" evidence="11">
    <location>
        <begin position="269"/>
        <end position="518"/>
    </location>
</feature>
<dbReference type="PROSITE" id="PS50883">
    <property type="entry name" value="EAL"/>
    <property type="match status" value="1"/>
</dbReference>
<gene>
    <name evidence="12" type="ORF">RW095_22805</name>
</gene>
<dbReference type="InterPro" id="IPR024744">
    <property type="entry name" value="CSS-motif_dom"/>
</dbReference>
<dbReference type="RefSeq" id="WP_317021269.1">
    <property type="nucleotide sequence ID" value="NZ_CP136513.1"/>
</dbReference>
<feature type="transmembrane region" description="Helical" evidence="10">
    <location>
        <begin position="20"/>
        <end position="38"/>
    </location>
</feature>
<comment type="subcellular location">
    <subcellularLocation>
        <location evidence="1">Cell membrane</location>
        <topology evidence="1">Multi-pass membrane protein</topology>
    </subcellularLocation>
</comment>
<dbReference type="EC" id="3.1.4.52" evidence="2"/>
<dbReference type="InterPro" id="IPR050706">
    <property type="entry name" value="Cyclic-di-GMP_PDE-like"/>
</dbReference>
<keyword evidence="6" id="KW-0378">Hydrolase</keyword>
<dbReference type="Proteomes" id="UP001302652">
    <property type="component" value="Chromosome 1"/>
</dbReference>
<evidence type="ECO:0000259" key="11">
    <source>
        <dbReference type="PROSITE" id="PS50883"/>
    </source>
</evidence>